<keyword evidence="1" id="KW-1133">Transmembrane helix</keyword>
<dbReference type="Proteomes" id="UP000245667">
    <property type="component" value="Unassembled WGS sequence"/>
</dbReference>
<sequence length="101" mass="11428">MGKDIISDIGQRIGNIVIKQSAHEKREKDRGVLAMVFVILFFCVIFVTFFIGYFSEGFETNDYKDLLTTVSSILSGPLGFIIGFYFKERQVSGQSQKEETS</sequence>
<name>A0A316DSF7_9FLAO</name>
<evidence type="ECO:0000313" key="4">
    <source>
        <dbReference type="Proteomes" id="UP000245667"/>
    </source>
</evidence>
<dbReference type="OrthoDB" id="1099120at2"/>
<keyword evidence="1" id="KW-0812">Transmembrane</keyword>
<gene>
    <name evidence="2" type="ORF">HZY62_19575</name>
    <name evidence="3" type="ORF">LX92_04062</name>
</gene>
<feature type="transmembrane region" description="Helical" evidence="1">
    <location>
        <begin position="32"/>
        <end position="54"/>
    </location>
</feature>
<reference evidence="2 5" key="2">
    <citation type="submission" date="2020-07" db="EMBL/GenBank/DDBJ databases">
        <title>The draft genome sequence of Maribacter polysiphoniae KCTC 22021.</title>
        <authorList>
            <person name="Mu L."/>
        </authorList>
    </citation>
    <scope>NUCLEOTIDE SEQUENCE [LARGE SCALE GENOMIC DNA]</scope>
    <source>
        <strain evidence="2 5">KCTC 22021</strain>
    </source>
</reference>
<feature type="transmembrane region" description="Helical" evidence="1">
    <location>
        <begin position="66"/>
        <end position="86"/>
    </location>
</feature>
<evidence type="ECO:0000313" key="5">
    <source>
        <dbReference type="Proteomes" id="UP000651837"/>
    </source>
</evidence>
<dbReference type="Proteomes" id="UP000651837">
    <property type="component" value="Unassembled WGS sequence"/>
</dbReference>
<dbReference type="EMBL" id="JACWLN010000014">
    <property type="protein sequence ID" value="MBD1262807.1"/>
    <property type="molecule type" value="Genomic_DNA"/>
</dbReference>
<evidence type="ECO:0000313" key="3">
    <source>
        <dbReference type="EMBL" id="PWK20119.1"/>
    </source>
</evidence>
<evidence type="ECO:0000313" key="2">
    <source>
        <dbReference type="EMBL" id="MBD1262807.1"/>
    </source>
</evidence>
<dbReference type="EMBL" id="QGGQ01000014">
    <property type="protein sequence ID" value="PWK20119.1"/>
    <property type="molecule type" value="Genomic_DNA"/>
</dbReference>
<reference evidence="3 4" key="1">
    <citation type="submission" date="2018-05" db="EMBL/GenBank/DDBJ databases">
        <title>Genomic Encyclopedia of Archaeal and Bacterial Type Strains, Phase II (KMG-II): from individual species to whole genera.</title>
        <authorList>
            <person name="Goeker M."/>
        </authorList>
    </citation>
    <scope>NUCLEOTIDE SEQUENCE [LARGE SCALE GENOMIC DNA]</scope>
    <source>
        <strain evidence="3 4">DSM 23514</strain>
    </source>
</reference>
<proteinExistence type="predicted"/>
<protein>
    <submittedName>
        <fullName evidence="3">Uncharacterized protein</fullName>
    </submittedName>
</protein>
<organism evidence="3 4">
    <name type="scientific">Maribacter polysiphoniae</name>
    <dbReference type="NCBI Taxonomy" id="429344"/>
    <lineage>
        <taxon>Bacteria</taxon>
        <taxon>Pseudomonadati</taxon>
        <taxon>Bacteroidota</taxon>
        <taxon>Flavobacteriia</taxon>
        <taxon>Flavobacteriales</taxon>
        <taxon>Flavobacteriaceae</taxon>
        <taxon>Maribacter</taxon>
    </lineage>
</organism>
<dbReference type="AlphaFoldDB" id="A0A316DSF7"/>
<evidence type="ECO:0000256" key="1">
    <source>
        <dbReference type="SAM" id="Phobius"/>
    </source>
</evidence>
<keyword evidence="1" id="KW-0472">Membrane</keyword>
<keyword evidence="5" id="KW-1185">Reference proteome</keyword>
<dbReference type="RefSeq" id="WP_109654490.1">
    <property type="nucleotide sequence ID" value="NZ_CAJQNU010000031.1"/>
</dbReference>
<accession>A0A316DSF7</accession>
<comment type="caution">
    <text evidence="3">The sequence shown here is derived from an EMBL/GenBank/DDBJ whole genome shotgun (WGS) entry which is preliminary data.</text>
</comment>